<dbReference type="EMBL" id="BKCJ011086677">
    <property type="protein sequence ID" value="GFC82875.1"/>
    <property type="molecule type" value="Genomic_DNA"/>
</dbReference>
<keyword evidence="1" id="KW-0812">Transmembrane</keyword>
<keyword evidence="1" id="KW-1133">Transmembrane helix</keyword>
<reference evidence="2" key="1">
    <citation type="journal article" date="2019" name="Sci. Rep.">
        <title>Draft genome of Tanacetum cinerariifolium, the natural source of mosquito coil.</title>
        <authorList>
            <person name="Yamashiro T."/>
            <person name="Shiraishi A."/>
            <person name="Satake H."/>
            <person name="Nakayama K."/>
        </authorList>
    </citation>
    <scope>NUCLEOTIDE SEQUENCE</scope>
</reference>
<gene>
    <name evidence="2" type="ORF">Tci_854845</name>
</gene>
<protein>
    <submittedName>
        <fullName evidence="2">Uncharacterized protein</fullName>
    </submittedName>
</protein>
<name>A0A699RAK9_TANCI</name>
<feature type="non-terminal residue" evidence="2">
    <location>
        <position position="1"/>
    </location>
</feature>
<dbReference type="AlphaFoldDB" id="A0A699RAK9"/>
<evidence type="ECO:0000256" key="1">
    <source>
        <dbReference type="SAM" id="Phobius"/>
    </source>
</evidence>
<organism evidence="2">
    <name type="scientific">Tanacetum cinerariifolium</name>
    <name type="common">Dalmatian daisy</name>
    <name type="synonym">Chrysanthemum cinerariifolium</name>
    <dbReference type="NCBI Taxonomy" id="118510"/>
    <lineage>
        <taxon>Eukaryota</taxon>
        <taxon>Viridiplantae</taxon>
        <taxon>Streptophyta</taxon>
        <taxon>Embryophyta</taxon>
        <taxon>Tracheophyta</taxon>
        <taxon>Spermatophyta</taxon>
        <taxon>Magnoliopsida</taxon>
        <taxon>eudicotyledons</taxon>
        <taxon>Gunneridae</taxon>
        <taxon>Pentapetalae</taxon>
        <taxon>asterids</taxon>
        <taxon>campanulids</taxon>
        <taxon>Asterales</taxon>
        <taxon>Asteraceae</taxon>
        <taxon>Asteroideae</taxon>
        <taxon>Anthemideae</taxon>
        <taxon>Anthemidinae</taxon>
        <taxon>Tanacetum</taxon>
    </lineage>
</organism>
<accession>A0A699RAK9</accession>
<keyword evidence="1" id="KW-0472">Membrane</keyword>
<evidence type="ECO:0000313" key="2">
    <source>
        <dbReference type="EMBL" id="GFC82875.1"/>
    </source>
</evidence>
<comment type="caution">
    <text evidence="2">The sequence shown here is derived from an EMBL/GenBank/DDBJ whole genome shotgun (WGS) entry which is preliminary data.</text>
</comment>
<proteinExistence type="predicted"/>
<sequence length="114" mass="13254">VLLWTVLINSSLVWLTILILIEIIALETVLVVVLMSRLIKFWWTHLVRNILLTVLNEISNGRGLKLLDVIVKNWKIISSSSEWTLIIAMQSAEERKNLSEKKKEEEHLRLLSHC</sequence>
<feature type="transmembrane region" description="Helical" evidence="1">
    <location>
        <begin position="12"/>
        <end position="35"/>
    </location>
</feature>